<dbReference type="GO" id="GO:0003677">
    <property type="term" value="F:DNA binding"/>
    <property type="evidence" value="ECO:0007669"/>
    <property type="project" value="InterPro"/>
</dbReference>
<dbReference type="Proteomes" id="UP000518752">
    <property type="component" value="Unassembled WGS sequence"/>
</dbReference>
<comment type="similarity">
    <text evidence="1">Belongs to the MBF1 family.</text>
</comment>
<evidence type="ECO:0000313" key="4">
    <source>
        <dbReference type="Proteomes" id="UP000518752"/>
    </source>
</evidence>
<proteinExistence type="inferred from homology"/>
<dbReference type="OrthoDB" id="3226546at2759"/>
<sequence>MYRLYTMAPDPRCAALNNAKQRKGEYLLCAGLGPLRSVAICSIRFPLLDADEPWKFAAPIIGISYGDIAAKIGQTEQHVIDICTAKATPTQAEFDAIAKVLGITDAPPANRAHATTS</sequence>
<dbReference type="EMBL" id="JAACJN010000012">
    <property type="protein sequence ID" value="KAF5390906.1"/>
    <property type="molecule type" value="Genomic_DNA"/>
</dbReference>
<dbReference type="SUPFAM" id="SSF47413">
    <property type="entry name" value="lambda repressor-like DNA-binding domains"/>
    <property type="match status" value="1"/>
</dbReference>
<gene>
    <name evidence="3" type="ORF">D9757_004026</name>
</gene>
<dbReference type="InterPro" id="IPR001387">
    <property type="entry name" value="Cro/C1-type_HTH"/>
</dbReference>
<protein>
    <submittedName>
        <fullName evidence="3">Uncharacterized protein</fullName>
    </submittedName>
</protein>
<accession>A0A8H5MEN4</accession>
<keyword evidence="4" id="KW-1185">Reference proteome</keyword>
<reference evidence="3 4" key="1">
    <citation type="journal article" date="2020" name="ISME J.">
        <title>Uncovering the hidden diversity of litter-decomposition mechanisms in mushroom-forming fungi.</title>
        <authorList>
            <person name="Floudas D."/>
            <person name="Bentzer J."/>
            <person name="Ahren D."/>
            <person name="Johansson T."/>
            <person name="Persson P."/>
            <person name="Tunlid A."/>
        </authorList>
    </citation>
    <scope>NUCLEOTIDE SEQUENCE [LARGE SCALE GENOMIC DNA]</scope>
    <source>
        <strain evidence="3 4">CBS 406.79</strain>
    </source>
</reference>
<evidence type="ECO:0000313" key="3">
    <source>
        <dbReference type="EMBL" id="KAF5390906.1"/>
    </source>
</evidence>
<name>A0A8H5MEN4_9AGAR</name>
<comment type="function">
    <text evidence="2">Transcriptional coactivator that stimulates GCN4-dependent transcriptional activity by bridging the DNA-binding region of GCN4 and TBP (SPT15), thereby recruiting TBP to GCN4-bound promoters. Involved in induction of the ribosome quality control (RQC) pathway; a pathway that degrades nascent peptide chains during problematic translation. Required to prevent stalled ribosomes from frameshifting.</text>
</comment>
<dbReference type="InterPro" id="IPR010982">
    <property type="entry name" value="Lambda_DNA-bd_dom_sf"/>
</dbReference>
<evidence type="ECO:0000256" key="2">
    <source>
        <dbReference type="ARBA" id="ARBA00035107"/>
    </source>
</evidence>
<evidence type="ECO:0000256" key="1">
    <source>
        <dbReference type="ARBA" id="ARBA00009802"/>
    </source>
</evidence>
<comment type="caution">
    <text evidence="3">The sequence shown here is derived from an EMBL/GenBank/DDBJ whole genome shotgun (WGS) entry which is preliminary data.</text>
</comment>
<dbReference type="AlphaFoldDB" id="A0A8H5MEN4"/>
<organism evidence="3 4">
    <name type="scientific">Collybiopsis confluens</name>
    <dbReference type="NCBI Taxonomy" id="2823264"/>
    <lineage>
        <taxon>Eukaryota</taxon>
        <taxon>Fungi</taxon>
        <taxon>Dikarya</taxon>
        <taxon>Basidiomycota</taxon>
        <taxon>Agaricomycotina</taxon>
        <taxon>Agaricomycetes</taxon>
        <taxon>Agaricomycetidae</taxon>
        <taxon>Agaricales</taxon>
        <taxon>Marasmiineae</taxon>
        <taxon>Omphalotaceae</taxon>
        <taxon>Collybiopsis</taxon>
    </lineage>
</organism>
<dbReference type="CDD" id="cd00093">
    <property type="entry name" value="HTH_XRE"/>
    <property type="match status" value="1"/>
</dbReference>